<dbReference type="InterPro" id="IPR050485">
    <property type="entry name" value="Proline_metab_enzyme"/>
</dbReference>
<feature type="active site" evidence="7">
    <location>
        <position position="287"/>
    </location>
</feature>
<name>A0A972GPI5_9BACL</name>
<dbReference type="RefSeq" id="WP_171652705.1">
    <property type="nucleotide sequence ID" value="NZ_WHOD01000056.1"/>
</dbReference>
<evidence type="ECO:0000256" key="5">
    <source>
        <dbReference type="ARBA" id="ARBA00048142"/>
    </source>
</evidence>
<dbReference type="Gene3D" id="3.40.309.10">
    <property type="entry name" value="Aldehyde Dehydrogenase, Chain A, domain 2"/>
    <property type="match status" value="1"/>
</dbReference>
<evidence type="ECO:0000313" key="11">
    <source>
        <dbReference type="Proteomes" id="UP000641588"/>
    </source>
</evidence>
<proteinExistence type="inferred from homology"/>
<dbReference type="InterPro" id="IPR029510">
    <property type="entry name" value="Ald_DH_CS_GLU"/>
</dbReference>
<dbReference type="CDD" id="cd07124">
    <property type="entry name" value="ALDH_PutA-P5CDH-RocA"/>
    <property type="match status" value="1"/>
</dbReference>
<dbReference type="NCBIfam" id="TIGR01237">
    <property type="entry name" value="D1pyr5carbox2"/>
    <property type="match status" value="1"/>
</dbReference>
<dbReference type="InterPro" id="IPR016161">
    <property type="entry name" value="Ald_DH/histidinol_DH"/>
</dbReference>
<gene>
    <name evidence="10" type="primary">pruA</name>
    <name evidence="10" type="ORF">GC093_14870</name>
</gene>
<dbReference type="PANTHER" id="PTHR42862">
    <property type="entry name" value="DELTA-1-PYRROLINE-5-CARBOXYLATE DEHYDROGENASE 1, ISOFORM A-RELATED"/>
    <property type="match status" value="1"/>
</dbReference>
<dbReference type="Proteomes" id="UP000641588">
    <property type="component" value="Unassembled WGS sequence"/>
</dbReference>
<dbReference type="FunFam" id="3.40.309.10:FF:000005">
    <property type="entry name" value="1-pyrroline-5-carboxylate dehydrogenase 1"/>
    <property type="match status" value="1"/>
</dbReference>
<feature type="domain" description="Aldehyde dehydrogenase" evidence="9">
    <location>
        <begin position="48"/>
        <end position="510"/>
    </location>
</feature>
<keyword evidence="4" id="KW-0520">NAD</keyword>
<dbReference type="SUPFAM" id="SSF53720">
    <property type="entry name" value="ALDH-like"/>
    <property type="match status" value="1"/>
</dbReference>
<evidence type="ECO:0000259" key="9">
    <source>
        <dbReference type="Pfam" id="PF00171"/>
    </source>
</evidence>
<evidence type="ECO:0000256" key="7">
    <source>
        <dbReference type="PROSITE-ProRule" id="PRU10007"/>
    </source>
</evidence>
<dbReference type="GO" id="GO:0009898">
    <property type="term" value="C:cytoplasmic side of plasma membrane"/>
    <property type="evidence" value="ECO:0007669"/>
    <property type="project" value="TreeGrafter"/>
</dbReference>
<dbReference type="InterPro" id="IPR005932">
    <property type="entry name" value="RocA"/>
</dbReference>
<keyword evidence="3 8" id="KW-0560">Oxidoreductase</keyword>
<dbReference type="AlphaFoldDB" id="A0A972GPI5"/>
<protein>
    <recommendedName>
        <fullName evidence="2 6">L-glutamate gamma-semialdehyde dehydrogenase</fullName>
        <ecNumber evidence="2 6">1.2.1.88</ecNumber>
    </recommendedName>
</protein>
<dbReference type="InterPro" id="IPR016163">
    <property type="entry name" value="Ald_DH_C"/>
</dbReference>
<comment type="catalytic activity">
    <reaction evidence="5">
        <text>L-glutamate 5-semialdehyde + NAD(+) + H2O = L-glutamate + NADH + 2 H(+)</text>
        <dbReference type="Rhea" id="RHEA:30235"/>
        <dbReference type="ChEBI" id="CHEBI:15377"/>
        <dbReference type="ChEBI" id="CHEBI:15378"/>
        <dbReference type="ChEBI" id="CHEBI:29985"/>
        <dbReference type="ChEBI" id="CHEBI:57540"/>
        <dbReference type="ChEBI" id="CHEBI:57945"/>
        <dbReference type="ChEBI" id="CHEBI:58066"/>
        <dbReference type="EC" id="1.2.1.88"/>
    </reaction>
</comment>
<accession>A0A972GPI5</accession>
<evidence type="ECO:0000256" key="2">
    <source>
        <dbReference type="ARBA" id="ARBA00012884"/>
    </source>
</evidence>
<comment type="pathway">
    <text evidence="1">Amino-acid degradation; L-proline degradation into L-glutamate; L-glutamate from L-proline: step 2/2.</text>
</comment>
<organism evidence="10 11">
    <name type="scientific">Paenibacillus foliorum</name>
    <dbReference type="NCBI Taxonomy" id="2654974"/>
    <lineage>
        <taxon>Bacteria</taxon>
        <taxon>Bacillati</taxon>
        <taxon>Bacillota</taxon>
        <taxon>Bacilli</taxon>
        <taxon>Bacillales</taxon>
        <taxon>Paenibacillaceae</taxon>
        <taxon>Paenibacillus</taxon>
    </lineage>
</organism>
<dbReference type="GO" id="GO:0003842">
    <property type="term" value="F:L-glutamate gamma-semialdehyde dehydrogenase activity"/>
    <property type="evidence" value="ECO:0007669"/>
    <property type="project" value="UniProtKB-UniRule"/>
</dbReference>
<comment type="similarity">
    <text evidence="8">Belongs to the aldehyde dehydrogenase family.</text>
</comment>
<comment type="caution">
    <text evidence="10">The sequence shown here is derived from an EMBL/GenBank/DDBJ whole genome shotgun (WGS) entry which is preliminary data.</text>
</comment>
<evidence type="ECO:0000313" key="10">
    <source>
        <dbReference type="EMBL" id="NOU94489.1"/>
    </source>
</evidence>
<dbReference type="PROSITE" id="PS00070">
    <property type="entry name" value="ALDEHYDE_DEHYDR_CYS"/>
    <property type="match status" value="1"/>
</dbReference>
<dbReference type="EC" id="1.2.1.88" evidence="2 6"/>
<dbReference type="GO" id="GO:0004657">
    <property type="term" value="F:proline dehydrogenase activity"/>
    <property type="evidence" value="ECO:0007669"/>
    <property type="project" value="UniProtKB-ARBA"/>
</dbReference>
<dbReference type="GO" id="GO:0010133">
    <property type="term" value="P:L-proline catabolic process to L-glutamate"/>
    <property type="evidence" value="ECO:0007669"/>
    <property type="project" value="TreeGrafter"/>
</dbReference>
<dbReference type="InterPro" id="IPR016160">
    <property type="entry name" value="Ald_DH_CS_CYS"/>
</dbReference>
<reference evidence="10" key="1">
    <citation type="submission" date="2019-10" db="EMBL/GenBank/DDBJ databases">
        <title>Description of Paenibacillus glebae sp. nov.</title>
        <authorList>
            <person name="Carlier A."/>
            <person name="Qi S."/>
        </authorList>
    </citation>
    <scope>NUCLEOTIDE SEQUENCE</scope>
    <source>
        <strain evidence="10">LMG 31456</strain>
    </source>
</reference>
<dbReference type="Pfam" id="PF00171">
    <property type="entry name" value="Aldedh"/>
    <property type="match status" value="1"/>
</dbReference>
<dbReference type="InterPro" id="IPR015590">
    <property type="entry name" value="Aldehyde_DH_dom"/>
</dbReference>
<evidence type="ECO:0000256" key="1">
    <source>
        <dbReference type="ARBA" id="ARBA00004786"/>
    </source>
</evidence>
<dbReference type="PROSITE" id="PS00687">
    <property type="entry name" value="ALDEHYDE_DEHYDR_GLU"/>
    <property type="match status" value="1"/>
</dbReference>
<keyword evidence="11" id="KW-1185">Reference proteome</keyword>
<dbReference type="NCBIfam" id="NF002852">
    <property type="entry name" value="PRK03137.1"/>
    <property type="match status" value="1"/>
</dbReference>
<evidence type="ECO:0000256" key="8">
    <source>
        <dbReference type="RuleBase" id="RU003345"/>
    </source>
</evidence>
<dbReference type="EMBL" id="WHOD01000056">
    <property type="protein sequence ID" value="NOU94489.1"/>
    <property type="molecule type" value="Genomic_DNA"/>
</dbReference>
<evidence type="ECO:0000256" key="6">
    <source>
        <dbReference type="NCBIfam" id="TIGR01237"/>
    </source>
</evidence>
<evidence type="ECO:0000256" key="4">
    <source>
        <dbReference type="ARBA" id="ARBA00023027"/>
    </source>
</evidence>
<dbReference type="Gene3D" id="3.40.605.10">
    <property type="entry name" value="Aldehyde Dehydrogenase, Chain A, domain 1"/>
    <property type="match status" value="1"/>
</dbReference>
<dbReference type="PANTHER" id="PTHR42862:SF1">
    <property type="entry name" value="DELTA-1-PYRROLINE-5-CARBOXYLATE DEHYDROGENASE 2, ISOFORM A-RELATED"/>
    <property type="match status" value="1"/>
</dbReference>
<sequence length="516" mass="56418">MMPYRPEPFTDFNNESEENRFKQALVQVRTQLGRDYPLFIGNKTVETKRRILSVNPSNFNQVIGSVSHADAVLAEQAIQTAYSAFATWSGVSLESRADCLFRAAAELRRRKHEFSAWLMVEAGKVRTEADGETAEAIDFMEYYGRQMLQLAQRGERELIGMSGERNRLDYLGLGVGIIIAPWNFPLAILAGMTTAALVAGNTVVVKPSSLTPVIAIKFVELLRHAGIPTEAVQLLPGSGKEIGQYLTAHPLTRFISFTGSKDVGLHLHELSSRQVSGQRWLKRFVGELGGKDAIIVDRDADLEQAAQGIVASAFGYSGQKCSACSRAIVHRDVYDAVLKRCSELADELKVGDVQDFYCGTGPVINQSAYESILGYIHIAKTEGRITAGGSAAGGDGWFIRPTVVADADPGSRIMQEEIFGPLLAFTKADDFEDALRIANFSDYGLTGSVYTHNRKNIERARDTFAVGNLYINRKCTGAIVGVHPFGGFNLSGTDSKAGGPDYLQLFTQPKLTSERL</sequence>
<evidence type="ECO:0000256" key="3">
    <source>
        <dbReference type="ARBA" id="ARBA00023002"/>
    </source>
</evidence>
<dbReference type="InterPro" id="IPR016162">
    <property type="entry name" value="Ald_DH_N"/>
</dbReference>